<evidence type="ECO:0000313" key="3">
    <source>
        <dbReference type="EMBL" id="KAJ8453918.1"/>
    </source>
</evidence>
<evidence type="ECO:0000313" key="4">
    <source>
        <dbReference type="Proteomes" id="UP001215151"/>
    </source>
</evidence>
<keyword evidence="4" id="KW-1185">Reference proteome</keyword>
<dbReference type="InterPro" id="IPR022894">
    <property type="entry name" value="Oligoribonuclease"/>
</dbReference>
<dbReference type="GO" id="GO:0000175">
    <property type="term" value="F:3'-5'-RNA exonuclease activity"/>
    <property type="evidence" value="ECO:0007669"/>
    <property type="project" value="InterPro"/>
</dbReference>
<accession>A0AAD7TGS2</accession>
<dbReference type="Proteomes" id="UP001215151">
    <property type="component" value="Unassembled WGS sequence"/>
</dbReference>
<proteinExistence type="predicted"/>
<dbReference type="PANTHER" id="PTHR11046">
    <property type="entry name" value="OLIGORIBONUCLEASE, MITOCHONDRIAL"/>
    <property type="match status" value="1"/>
</dbReference>
<evidence type="ECO:0000256" key="1">
    <source>
        <dbReference type="ARBA" id="ARBA00022722"/>
    </source>
</evidence>
<comment type="caution">
    <text evidence="3">The sequence shown here is derived from an EMBL/GenBank/DDBJ whole genome shotgun (WGS) entry which is preliminary data.</text>
</comment>
<dbReference type="AlphaFoldDB" id="A0AAD7TGS2"/>
<feature type="region of interest" description="Disordered" evidence="2">
    <location>
        <begin position="50"/>
        <end position="90"/>
    </location>
</feature>
<keyword evidence="1" id="KW-0540">Nuclease</keyword>
<organism evidence="3 4">
    <name type="scientific">Trametes cubensis</name>
    <dbReference type="NCBI Taxonomy" id="1111947"/>
    <lineage>
        <taxon>Eukaryota</taxon>
        <taxon>Fungi</taxon>
        <taxon>Dikarya</taxon>
        <taxon>Basidiomycota</taxon>
        <taxon>Agaricomycotina</taxon>
        <taxon>Agaricomycetes</taxon>
        <taxon>Polyporales</taxon>
        <taxon>Polyporaceae</taxon>
        <taxon>Trametes</taxon>
    </lineage>
</organism>
<reference evidence="3" key="1">
    <citation type="submission" date="2022-11" db="EMBL/GenBank/DDBJ databases">
        <title>Genome Sequence of Cubamyces cubensis.</title>
        <authorList>
            <person name="Buettner E."/>
        </authorList>
    </citation>
    <scope>NUCLEOTIDE SEQUENCE</scope>
    <source>
        <strain evidence="3">MPL-01</strain>
    </source>
</reference>
<dbReference type="EMBL" id="JAPEVG010001113">
    <property type="protein sequence ID" value="KAJ8453918.1"/>
    <property type="molecule type" value="Genomic_DNA"/>
</dbReference>
<protein>
    <submittedName>
        <fullName evidence="3">Uncharacterized protein</fullName>
    </submittedName>
</protein>
<name>A0AAD7TGS2_9APHY</name>
<gene>
    <name evidence="3" type="ORF">ONZ51_g13329</name>
</gene>
<evidence type="ECO:0000256" key="2">
    <source>
        <dbReference type="SAM" id="MobiDB-lite"/>
    </source>
</evidence>
<keyword evidence="1" id="KW-0378">Hydrolase</keyword>
<dbReference type="PANTHER" id="PTHR11046:SF25">
    <property type="match status" value="1"/>
</dbReference>
<sequence length="976" mass="108303">MGSTNRQLGHSQRIRTQRDVTHPALVLYIMGKWRSFKRFSPKKKAAVLANLGKTRHSQDKENEPLGAESASTAAYPHSVRPFDPPGPSRRLEEAQSNLLECQEHLAAAHARVDTYRRDAHNSHRREARLRTANANLGGQLNQVRADKEALAMTLKTERAQLAHHVTNENLLAQDLDRALDRNQLLETRNESLLKRVQRMPAQVARKVETAVMKQVRENKTFKLKDHGVITDTSRDLIRGLTDVGVPQSNIPDAITRVVEATGMEVSGSVSTRSVGRIVVEGQVSTKLQITASVQDADGVTISSDGTTHKNVNYESRHIYTTKGPTHNRHFAGVTSAPDHSSATQMDGWMDTIQDLCDTYNASPLGQKNPVTPADFAAKIKGMNTDHAPDQKKLASLFREWKVRCERETRGQRALLDGALGEFEPFLTEEVERAIRDAGGARAWDRLSDEERTERNATAKGRAIFCFGEARFAALSDAEKREVDLFVWAGCCMHKELNSVKGGNAEMSAFWRNTALTGPMLLMNQHNAAAAAFGPSDAQVRAEAVSSSGGVKLTSLAGALFNHKDDKKGQQDTTRIFFEASEAVGAAVAFPDTSNTRYQSHCEAAAELIVHLPLYIDFLSALRDKKNNRTFNHLEENVWNGLHDIPTLTELCVLALYSQAISHPYLREVRGPDQLSANILDLGPLHDRVKAHCRRIIDNPSLLLSPETCFDTGSMDGELWERPEAIYAILRLAPSLPHLEQALVAFFRGALGTWERFTAEFTPGGQIAGLSSDEKRIAWMRTTNDDNEGGLGAFRANARRAPSMTLNQYNARTMHKVNGTAEFTKHQLDDETRAFTRKRARLIDASGLEKERRMVLAQADSRVVEEKRGKDRAKRQKEDARTALLDALVVLQDAEDIAMRAPQITNGDLDVQLDWHRRREGKETGIPVKAQLTRKAQKVEALCAAVRRYNHSLAIPEASCSIAPGGSLDEGATAREW</sequence>